<accession>A0ABS4W5R7</accession>
<reference evidence="2 3" key="1">
    <citation type="submission" date="2021-03" db="EMBL/GenBank/DDBJ databases">
        <title>Sequencing the genomes of 1000 actinobacteria strains.</title>
        <authorList>
            <person name="Klenk H.-P."/>
        </authorList>
    </citation>
    <scope>NUCLEOTIDE SEQUENCE [LARGE SCALE GENOMIC DNA]</scope>
    <source>
        <strain evidence="2 3">DSM 45256</strain>
    </source>
</reference>
<feature type="region of interest" description="Disordered" evidence="1">
    <location>
        <begin position="126"/>
        <end position="154"/>
    </location>
</feature>
<gene>
    <name evidence="2" type="ORF">JOF36_007324</name>
</gene>
<proteinExistence type="predicted"/>
<dbReference type="Proteomes" id="UP001519295">
    <property type="component" value="Unassembled WGS sequence"/>
</dbReference>
<evidence type="ECO:0000256" key="1">
    <source>
        <dbReference type="SAM" id="MobiDB-lite"/>
    </source>
</evidence>
<name>A0ABS4W5R7_9PSEU</name>
<sequence>MTARDPLLTISGSPGIYHDPSRPEHGSIATLTLVPPVGVFTADDRPGAEQPVDVVVSAVLGHGFALVSALGVAELAALPAPAGGTARLDALTGTLRLDVGVLGYVGDVGVGTASRLGGCGEAAGTAGGAGGHWCQSRLPDSRSGLRDPRMRQES</sequence>
<dbReference type="RefSeq" id="WP_210036699.1">
    <property type="nucleotide sequence ID" value="NZ_JAGINU010000003.1"/>
</dbReference>
<keyword evidence="3" id="KW-1185">Reference proteome</keyword>
<protein>
    <submittedName>
        <fullName evidence="2">Uncharacterized protein</fullName>
    </submittedName>
</protein>
<evidence type="ECO:0000313" key="2">
    <source>
        <dbReference type="EMBL" id="MBP2371551.1"/>
    </source>
</evidence>
<evidence type="ECO:0000313" key="3">
    <source>
        <dbReference type="Proteomes" id="UP001519295"/>
    </source>
</evidence>
<dbReference type="EMBL" id="JAGINU010000003">
    <property type="protein sequence ID" value="MBP2371551.1"/>
    <property type="molecule type" value="Genomic_DNA"/>
</dbReference>
<organism evidence="2 3">
    <name type="scientific">Pseudonocardia parietis</name>
    <dbReference type="NCBI Taxonomy" id="570936"/>
    <lineage>
        <taxon>Bacteria</taxon>
        <taxon>Bacillati</taxon>
        <taxon>Actinomycetota</taxon>
        <taxon>Actinomycetes</taxon>
        <taxon>Pseudonocardiales</taxon>
        <taxon>Pseudonocardiaceae</taxon>
        <taxon>Pseudonocardia</taxon>
    </lineage>
</organism>
<feature type="compositionally biased region" description="Basic and acidic residues" evidence="1">
    <location>
        <begin position="139"/>
        <end position="154"/>
    </location>
</feature>
<comment type="caution">
    <text evidence="2">The sequence shown here is derived from an EMBL/GenBank/DDBJ whole genome shotgun (WGS) entry which is preliminary data.</text>
</comment>